<protein>
    <submittedName>
        <fullName evidence="3">Uncharacterized SAM-binding protein YcdF (DUF218 family)</fullName>
    </submittedName>
</protein>
<accession>A0AAJ1T2K6</accession>
<dbReference type="InterPro" id="IPR014729">
    <property type="entry name" value="Rossmann-like_a/b/a_fold"/>
</dbReference>
<sequence>MDGVEVKKKMSLYAMLFILVSIGGFVFLHSQMKNVAKESPPNEVPYMIVLGAKVNGEEMSLSLRERAKTALEYSKKNPSTMLILSGGQGDGEDITEAEALRRFFLENGVEQERLLLETNSTSTYENLKFTKELYQVEEAVIVSNDFHLYRSVKLAEKLGIKAYPLSAKTPKVVQFQLYVREYFAILKMYLLGK</sequence>
<dbReference type="RefSeq" id="WP_307257533.1">
    <property type="nucleotide sequence ID" value="NZ_JAUSUC010000021.1"/>
</dbReference>
<name>A0AAJ1T2K6_9BACI</name>
<dbReference type="GO" id="GO:0043164">
    <property type="term" value="P:Gram-negative-bacterium-type cell wall biogenesis"/>
    <property type="evidence" value="ECO:0007669"/>
    <property type="project" value="TreeGrafter"/>
</dbReference>
<dbReference type="PANTHER" id="PTHR30336:SF4">
    <property type="entry name" value="ENVELOPE BIOGENESIS FACTOR ELYC"/>
    <property type="match status" value="1"/>
</dbReference>
<dbReference type="PANTHER" id="PTHR30336">
    <property type="entry name" value="INNER MEMBRANE PROTEIN, PROBABLE PERMEASE"/>
    <property type="match status" value="1"/>
</dbReference>
<dbReference type="GO" id="GO:0005886">
    <property type="term" value="C:plasma membrane"/>
    <property type="evidence" value="ECO:0007669"/>
    <property type="project" value="TreeGrafter"/>
</dbReference>
<dbReference type="CDD" id="cd06259">
    <property type="entry name" value="YdcF-like"/>
    <property type="match status" value="1"/>
</dbReference>
<dbReference type="Pfam" id="PF02698">
    <property type="entry name" value="DUF218"/>
    <property type="match status" value="1"/>
</dbReference>
<feature type="domain" description="DUF218" evidence="2">
    <location>
        <begin position="46"/>
        <end position="183"/>
    </location>
</feature>
<evidence type="ECO:0000256" key="1">
    <source>
        <dbReference type="SAM" id="Phobius"/>
    </source>
</evidence>
<dbReference type="InterPro" id="IPR051599">
    <property type="entry name" value="Cell_Envelope_Assoc"/>
</dbReference>
<dbReference type="AlphaFoldDB" id="A0AAJ1T2K6"/>
<dbReference type="InterPro" id="IPR003848">
    <property type="entry name" value="DUF218"/>
</dbReference>
<organism evidence="3 4">
    <name type="scientific">Oikeobacillus pervagus</name>
    <dbReference type="NCBI Taxonomy" id="1325931"/>
    <lineage>
        <taxon>Bacteria</taxon>
        <taxon>Bacillati</taxon>
        <taxon>Bacillota</taxon>
        <taxon>Bacilli</taxon>
        <taxon>Bacillales</taxon>
        <taxon>Bacillaceae</taxon>
        <taxon>Oikeobacillus</taxon>
    </lineage>
</organism>
<evidence type="ECO:0000313" key="3">
    <source>
        <dbReference type="EMBL" id="MDQ0215531.1"/>
    </source>
</evidence>
<dbReference type="EMBL" id="JAUSUC010000021">
    <property type="protein sequence ID" value="MDQ0215531.1"/>
    <property type="molecule type" value="Genomic_DNA"/>
</dbReference>
<feature type="transmembrane region" description="Helical" evidence="1">
    <location>
        <begin position="12"/>
        <end position="32"/>
    </location>
</feature>
<dbReference type="Proteomes" id="UP001237207">
    <property type="component" value="Unassembled WGS sequence"/>
</dbReference>
<dbReference type="Gene3D" id="3.40.50.620">
    <property type="entry name" value="HUPs"/>
    <property type="match status" value="1"/>
</dbReference>
<proteinExistence type="predicted"/>
<comment type="caution">
    <text evidence="3">The sequence shown here is derived from an EMBL/GenBank/DDBJ whole genome shotgun (WGS) entry which is preliminary data.</text>
</comment>
<evidence type="ECO:0000313" key="4">
    <source>
        <dbReference type="Proteomes" id="UP001237207"/>
    </source>
</evidence>
<keyword evidence="1" id="KW-0812">Transmembrane</keyword>
<evidence type="ECO:0000259" key="2">
    <source>
        <dbReference type="Pfam" id="PF02698"/>
    </source>
</evidence>
<dbReference type="GO" id="GO:0000270">
    <property type="term" value="P:peptidoglycan metabolic process"/>
    <property type="evidence" value="ECO:0007669"/>
    <property type="project" value="TreeGrafter"/>
</dbReference>
<reference evidence="3" key="1">
    <citation type="submission" date="2023-07" db="EMBL/GenBank/DDBJ databases">
        <title>Genomic Encyclopedia of Type Strains, Phase IV (KMG-IV): sequencing the most valuable type-strain genomes for metagenomic binning, comparative biology and taxonomic classification.</title>
        <authorList>
            <person name="Goeker M."/>
        </authorList>
    </citation>
    <scope>NUCLEOTIDE SEQUENCE</scope>
    <source>
        <strain evidence="3">DSM 23947</strain>
    </source>
</reference>
<keyword evidence="1" id="KW-1133">Transmembrane helix</keyword>
<keyword evidence="1" id="KW-0472">Membrane</keyword>
<gene>
    <name evidence="3" type="ORF">J2S13_001949</name>
</gene>
<keyword evidence="4" id="KW-1185">Reference proteome</keyword>